<dbReference type="WBParaSite" id="L893_g30400.t1">
    <property type="protein sequence ID" value="L893_g30400.t1"/>
    <property type="gene ID" value="L893_g30400"/>
</dbReference>
<proteinExistence type="predicted"/>
<accession>A0A1I7ZW97</accession>
<keyword evidence="1" id="KW-1185">Reference proteome</keyword>
<dbReference type="Proteomes" id="UP000095287">
    <property type="component" value="Unplaced"/>
</dbReference>
<evidence type="ECO:0000313" key="2">
    <source>
        <dbReference type="WBParaSite" id="L893_g30400.t1"/>
    </source>
</evidence>
<dbReference type="AlphaFoldDB" id="A0A1I7ZW97"/>
<protein>
    <submittedName>
        <fullName evidence="2">ANF_receptor domain-containing protein</fullName>
    </submittedName>
</protein>
<organism evidence="1 2">
    <name type="scientific">Steinernema glaseri</name>
    <dbReference type="NCBI Taxonomy" id="37863"/>
    <lineage>
        <taxon>Eukaryota</taxon>
        <taxon>Metazoa</taxon>
        <taxon>Ecdysozoa</taxon>
        <taxon>Nematoda</taxon>
        <taxon>Chromadorea</taxon>
        <taxon>Rhabditida</taxon>
        <taxon>Tylenchina</taxon>
        <taxon>Panagrolaimomorpha</taxon>
        <taxon>Strongyloidoidea</taxon>
        <taxon>Steinernematidae</taxon>
        <taxon>Steinernema</taxon>
    </lineage>
</organism>
<evidence type="ECO:0000313" key="1">
    <source>
        <dbReference type="Proteomes" id="UP000095287"/>
    </source>
</evidence>
<sequence>MHLPNLLPTAAEVLSRSVERRTLRYFHGDNDLQVNEKILSVLLKFVTSMRMIKFSLTAAENSPVSFETIFVRVIDTFTSRDRVYRFIFDATSVTDQLAERFIDLELWGNVGITYSSIDTRRISIHRVGS</sequence>
<name>A0A1I7ZW97_9BILA</name>
<reference evidence="2" key="1">
    <citation type="submission" date="2016-11" db="UniProtKB">
        <authorList>
            <consortium name="WormBaseParasite"/>
        </authorList>
    </citation>
    <scope>IDENTIFICATION</scope>
</reference>